<gene>
    <name evidence="3" type="ORF">ACFFTU_08190</name>
</gene>
<dbReference type="Gene3D" id="1.20.120.450">
    <property type="entry name" value="dinb family like domain"/>
    <property type="match status" value="1"/>
</dbReference>
<feature type="domain" description="DinB-like" evidence="2">
    <location>
        <begin position="15"/>
        <end position="164"/>
    </location>
</feature>
<dbReference type="InterPro" id="IPR034660">
    <property type="entry name" value="DinB/YfiT-like"/>
</dbReference>
<evidence type="ECO:0000313" key="3">
    <source>
        <dbReference type="EMBL" id="MFB9519922.1"/>
    </source>
</evidence>
<name>A0ABV5P9Q2_STRCM</name>
<dbReference type="InterPro" id="IPR024775">
    <property type="entry name" value="DinB-like"/>
</dbReference>
<accession>A0ABV5P9Q2</accession>
<evidence type="ECO:0000313" key="4">
    <source>
        <dbReference type="Proteomes" id="UP001589718"/>
    </source>
</evidence>
<dbReference type="SUPFAM" id="SSF109854">
    <property type="entry name" value="DinB/YfiT-like putative metalloenzymes"/>
    <property type="match status" value="1"/>
</dbReference>
<sequence>MTAETGWQDLSLGLFRRLRAELVRSVDGLDDAALLWAPSPGANPIGWLVWHVARAQDRDLSEVMAAEQLWLTDGWADHFHLPADARDTGHGHSPAQAAAFRAPGAADLLAYQAAVHDRAERYLADAPAGDPARVVTSPTLRDDHTVQERLQGLLTDSLAHVGQIALLRGLLPGRLPARSGNRPSDIPHPSGSAVPNGLARPASSRTSSRTVSRTSSRQRA</sequence>
<feature type="compositionally biased region" description="Low complexity" evidence="1">
    <location>
        <begin position="203"/>
        <end position="220"/>
    </location>
</feature>
<feature type="region of interest" description="Disordered" evidence="1">
    <location>
        <begin position="178"/>
        <end position="220"/>
    </location>
</feature>
<dbReference type="EMBL" id="JBHMCR010000004">
    <property type="protein sequence ID" value="MFB9519922.1"/>
    <property type="molecule type" value="Genomic_DNA"/>
</dbReference>
<evidence type="ECO:0000259" key="2">
    <source>
        <dbReference type="Pfam" id="PF12867"/>
    </source>
</evidence>
<evidence type="ECO:0000256" key="1">
    <source>
        <dbReference type="SAM" id="MobiDB-lite"/>
    </source>
</evidence>
<proteinExistence type="predicted"/>
<organism evidence="3 4">
    <name type="scientific">Streptomyces cremeus</name>
    <dbReference type="NCBI Taxonomy" id="66881"/>
    <lineage>
        <taxon>Bacteria</taxon>
        <taxon>Bacillati</taxon>
        <taxon>Actinomycetota</taxon>
        <taxon>Actinomycetes</taxon>
        <taxon>Kitasatosporales</taxon>
        <taxon>Streptomycetaceae</taxon>
        <taxon>Streptomyces</taxon>
    </lineage>
</organism>
<dbReference type="Pfam" id="PF12867">
    <property type="entry name" value="DinB_2"/>
    <property type="match status" value="1"/>
</dbReference>
<reference evidence="3 4" key="1">
    <citation type="submission" date="2024-09" db="EMBL/GenBank/DDBJ databases">
        <authorList>
            <person name="Sun Q."/>
            <person name="Mori K."/>
        </authorList>
    </citation>
    <scope>NUCLEOTIDE SEQUENCE [LARGE SCALE GENOMIC DNA]</scope>
    <source>
        <strain evidence="3 4">JCM 4362</strain>
    </source>
</reference>
<dbReference type="Proteomes" id="UP001589718">
    <property type="component" value="Unassembled WGS sequence"/>
</dbReference>
<dbReference type="RefSeq" id="WP_345221820.1">
    <property type="nucleotide sequence ID" value="NZ_BAAAXE010000013.1"/>
</dbReference>
<protein>
    <submittedName>
        <fullName evidence="3">DinB family protein</fullName>
    </submittedName>
</protein>
<keyword evidence="4" id="KW-1185">Reference proteome</keyword>
<comment type="caution">
    <text evidence="3">The sequence shown here is derived from an EMBL/GenBank/DDBJ whole genome shotgun (WGS) entry which is preliminary data.</text>
</comment>